<protein>
    <recommendedName>
        <fullName evidence="7">Tyr recombinase domain-containing protein</fullName>
    </recommendedName>
</protein>
<dbReference type="PANTHER" id="PTHR30349:SF64">
    <property type="entry name" value="PROPHAGE INTEGRASE INTD-RELATED"/>
    <property type="match status" value="1"/>
</dbReference>
<dbReference type="InterPro" id="IPR013762">
    <property type="entry name" value="Integrase-like_cat_sf"/>
</dbReference>
<comment type="similarity">
    <text evidence="1">Belongs to the 'phage' integrase family.</text>
</comment>
<dbReference type="Pfam" id="PF00589">
    <property type="entry name" value="Phage_integrase"/>
    <property type="match status" value="1"/>
</dbReference>
<organism evidence="6">
    <name type="scientific">marine sediment metagenome</name>
    <dbReference type="NCBI Taxonomy" id="412755"/>
    <lineage>
        <taxon>unclassified sequences</taxon>
        <taxon>metagenomes</taxon>
        <taxon>ecological metagenomes</taxon>
    </lineage>
</organism>
<evidence type="ECO:0000256" key="3">
    <source>
        <dbReference type="ARBA" id="ARBA00023172"/>
    </source>
</evidence>
<feature type="domain" description="Tyr recombinase" evidence="4">
    <location>
        <begin position="163"/>
        <end position="333"/>
    </location>
</feature>
<dbReference type="CDD" id="cd00796">
    <property type="entry name" value="INT_Rci_Hp1_C"/>
    <property type="match status" value="1"/>
</dbReference>
<gene>
    <name evidence="6" type="ORF">LCGC14_1484930</name>
</gene>
<dbReference type="SUPFAM" id="SSF56349">
    <property type="entry name" value="DNA breaking-rejoining enzymes"/>
    <property type="match status" value="1"/>
</dbReference>
<dbReference type="AlphaFoldDB" id="A0A0F9J930"/>
<name>A0A0F9J930_9ZZZZ</name>
<dbReference type="Gene3D" id="1.10.443.10">
    <property type="entry name" value="Intergrase catalytic core"/>
    <property type="match status" value="1"/>
</dbReference>
<dbReference type="InterPro" id="IPR050090">
    <property type="entry name" value="Tyrosine_recombinase_XerCD"/>
</dbReference>
<dbReference type="GO" id="GO:0003677">
    <property type="term" value="F:DNA binding"/>
    <property type="evidence" value="ECO:0007669"/>
    <property type="project" value="UniProtKB-KW"/>
</dbReference>
<dbReference type="PROSITE" id="PS51898">
    <property type="entry name" value="TYR_RECOMBINASE"/>
    <property type="match status" value="1"/>
</dbReference>
<sequence>MGLYKRKRSPYYWITYKVDGKRVYESTGTKNKKLAEKIYAKVIIDIEEGRFFQTESRRRTFEELRDRYMAEFAIPNKAPRTIEKDRNTFKPLSTFFEGYTLAKITPQAIAEYKQYRRTQGIKVSTLAKELELLRAALNVAVREWEWMDTSPFLKVRIEQPKNSIYRWLTTDEEALIVLECADWVKEIVIFALNTGMRQDEILSLKWQDVNLGRKTLIVVKSKNGEQRTLPLNQAAMGVLQSKGKVRHISGLVFPSQAGTKINPGNLRRGFNAARGKAGIDHVRFHDLRHTFATRLVQRGVDLYVVKELLGHKSIKMTMRYAHHYPESLRHGVDVLDESGDTMVTLAQKRATALP</sequence>
<evidence type="ECO:0000259" key="5">
    <source>
        <dbReference type="PROSITE" id="PS51900"/>
    </source>
</evidence>
<dbReference type="PANTHER" id="PTHR30349">
    <property type="entry name" value="PHAGE INTEGRASE-RELATED"/>
    <property type="match status" value="1"/>
</dbReference>
<dbReference type="InterPro" id="IPR010998">
    <property type="entry name" value="Integrase_recombinase_N"/>
</dbReference>
<dbReference type="InterPro" id="IPR011010">
    <property type="entry name" value="DNA_brk_join_enz"/>
</dbReference>
<dbReference type="PROSITE" id="PS51900">
    <property type="entry name" value="CB"/>
    <property type="match status" value="1"/>
</dbReference>
<dbReference type="InterPro" id="IPR025269">
    <property type="entry name" value="SAM-like_dom"/>
</dbReference>
<keyword evidence="2" id="KW-0238">DNA-binding</keyword>
<evidence type="ECO:0000256" key="2">
    <source>
        <dbReference type="ARBA" id="ARBA00023125"/>
    </source>
</evidence>
<dbReference type="GO" id="GO:0006310">
    <property type="term" value="P:DNA recombination"/>
    <property type="evidence" value="ECO:0007669"/>
    <property type="project" value="UniProtKB-KW"/>
</dbReference>
<evidence type="ECO:0008006" key="7">
    <source>
        <dbReference type="Google" id="ProtNLM"/>
    </source>
</evidence>
<evidence type="ECO:0000313" key="6">
    <source>
        <dbReference type="EMBL" id="KKM66073.1"/>
    </source>
</evidence>
<dbReference type="InterPro" id="IPR044068">
    <property type="entry name" value="CB"/>
</dbReference>
<dbReference type="InterPro" id="IPR002104">
    <property type="entry name" value="Integrase_catalytic"/>
</dbReference>
<reference evidence="6" key="1">
    <citation type="journal article" date="2015" name="Nature">
        <title>Complex archaea that bridge the gap between prokaryotes and eukaryotes.</title>
        <authorList>
            <person name="Spang A."/>
            <person name="Saw J.H."/>
            <person name="Jorgensen S.L."/>
            <person name="Zaremba-Niedzwiedzka K."/>
            <person name="Martijn J."/>
            <person name="Lind A.E."/>
            <person name="van Eijk R."/>
            <person name="Schleper C."/>
            <person name="Guy L."/>
            <person name="Ettema T.J."/>
        </authorList>
    </citation>
    <scope>NUCLEOTIDE SEQUENCE</scope>
</reference>
<evidence type="ECO:0000259" key="4">
    <source>
        <dbReference type="PROSITE" id="PS51898"/>
    </source>
</evidence>
<proteinExistence type="inferred from homology"/>
<evidence type="ECO:0000256" key="1">
    <source>
        <dbReference type="ARBA" id="ARBA00008857"/>
    </source>
</evidence>
<feature type="domain" description="Core-binding (CB)" evidence="5">
    <location>
        <begin position="59"/>
        <end position="141"/>
    </location>
</feature>
<keyword evidence="3" id="KW-0233">DNA recombination</keyword>
<dbReference type="Pfam" id="PF13102">
    <property type="entry name" value="Phage_int_SAM_5"/>
    <property type="match status" value="1"/>
</dbReference>
<dbReference type="GO" id="GO:0015074">
    <property type="term" value="P:DNA integration"/>
    <property type="evidence" value="ECO:0007669"/>
    <property type="project" value="InterPro"/>
</dbReference>
<comment type="caution">
    <text evidence="6">The sequence shown here is derived from an EMBL/GenBank/DDBJ whole genome shotgun (WGS) entry which is preliminary data.</text>
</comment>
<dbReference type="Gene3D" id="1.10.150.130">
    <property type="match status" value="1"/>
</dbReference>
<dbReference type="EMBL" id="LAZR01010606">
    <property type="protein sequence ID" value="KKM66073.1"/>
    <property type="molecule type" value="Genomic_DNA"/>
</dbReference>
<accession>A0A0F9J930</accession>